<name>A0AAV7IFX3_COTGL</name>
<dbReference type="AlphaFoldDB" id="A0AAV7IFX3"/>
<proteinExistence type="predicted"/>
<comment type="caution">
    <text evidence="1">The sequence shown here is derived from an EMBL/GenBank/DDBJ whole genome shotgun (WGS) entry which is preliminary data.</text>
</comment>
<dbReference type="EMBL" id="JAHXZJ010001864">
    <property type="protein sequence ID" value="KAH0550601.1"/>
    <property type="molecule type" value="Genomic_DNA"/>
</dbReference>
<accession>A0AAV7IFX3</accession>
<keyword evidence="2" id="KW-1185">Reference proteome</keyword>
<protein>
    <submittedName>
        <fullName evidence="1">Uncharacterized protein</fullName>
    </submittedName>
</protein>
<reference evidence="1 2" key="1">
    <citation type="journal article" date="2021" name="J. Hered.">
        <title>A chromosome-level genome assembly of the parasitoid wasp, Cotesia glomerata (Hymenoptera: Braconidae).</title>
        <authorList>
            <person name="Pinto B.J."/>
            <person name="Weis J.J."/>
            <person name="Gamble T."/>
            <person name="Ode P.J."/>
            <person name="Paul R."/>
            <person name="Zaspel J.M."/>
        </authorList>
    </citation>
    <scope>NUCLEOTIDE SEQUENCE [LARGE SCALE GENOMIC DNA]</scope>
    <source>
        <strain evidence="1">CgM1</strain>
    </source>
</reference>
<sequence length="76" mass="8245">MCGPQQPAAMNTATVGSKQLLLRLETSRVAAGLGETHNRLPFNVTSELICDEDEVEGYTSVASQFVITYHNGLCIF</sequence>
<organism evidence="1 2">
    <name type="scientific">Cotesia glomerata</name>
    <name type="common">Lepidopteran parasitic wasp</name>
    <name type="synonym">Apanteles glomeratus</name>
    <dbReference type="NCBI Taxonomy" id="32391"/>
    <lineage>
        <taxon>Eukaryota</taxon>
        <taxon>Metazoa</taxon>
        <taxon>Ecdysozoa</taxon>
        <taxon>Arthropoda</taxon>
        <taxon>Hexapoda</taxon>
        <taxon>Insecta</taxon>
        <taxon>Pterygota</taxon>
        <taxon>Neoptera</taxon>
        <taxon>Endopterygota</taxon>
        <taxon>Hymenoptera</taxon>
        <taxon>Apocrita</taxon>
        <taxon>Ichneumonoidea</taxon>
        <taxon>Braconidae</taxon>
        <taxon>Microgastrinae</taxon>
        <taxon>Cotesia</taxon>
    </lineage>
</organism>
<evidence type="ECO:0000313" key="1">
    <source>
        <dbReference type="EMBL" id="KAH0550601.1"/>
    </source>
</evidence>
<gene>
    <name evidence="1" type="ORF">KQX54_020270</name>
</gene>
<dbReference type="Proteomes" id="UP000826195">
    <property type="component" value="Unassembled WGS sequence"/>
</dbReference>
<evidence type="ECO:0000313" key="2">
    <source>
        <dbReference type="Proteomes" id="UP000826195"/>
    </source>
</evidence>